<dbReference type="SMART" id="SM00327">
    <property type="entry name" value="VWA"/>
    <property type="match status" value="1"/>
</dbReference>
<dbReference type="PANTHER" id="PTHR30634">
    <property type="entry name" value="OUTER MEMBRANE LOLAB LIPOPROTEIN INSERTION APPARATUS"/>
    <property type="match status" value="1"/>
</dbReference>
<name>A0ABU4DRP4_9DEIO</name>
<dbReference type="RefSeq" id="WP_317640441.1">
    <property type="nucleotide sequence ID" value="NZ_JAPMIV010000019.1"/>
</dbReference>
<dbReference type="InterPro" id="IPR002035">
    <property type="entry name" value="VWF_A"/>
</dbReference>
<feature type="domain" description="VWFA" evidence="1">
    <location>
        <begin position="220"/>
        <end position="379"/>
    </location>
</feature>
<protein>
    <submittedName>
        <fullName evidence="2">VWA domain-containing protein</fullName>
    </submittedName>
</protein>
<dbReference type="EMBL" id="JAPMIV010000019">
    <property type="protein sequence ID" value="MDV6375111.1"/>
    <property type="molecule type" value="Genomic_DNA"/>
</dbReference>
<evidence type="ECO:0000313" key="2">
    <source>
        <dbReference type="EMBL" id="MDV6375111.1"/>
    </source>
</evidence>
<evidence type="ECO:0000313" key="3">
    <source>
        <dbReference type="Proteomes" id="UP001276150"/>
    </source>
</evidence>
<evidence type="ECO:0000259" key="1">
    <source>
        <dbReference type="SMART" id="SM00327"/>
    </source>
</evidence>
<dbReference type="Proteomes" id="UP001276150">
    <property type="component" value="Unassembled WGS sequence"/>
</dbReference>
<dbReference type="InterPro" id="IPR008912">
    <property type="entry name" value="Uncharacterised_CoxE"/>
</dbReference>
<keyword evidence="3" id="KW-1185">Reference proteome</keyword>
<dbReference type="SUPFAM" id="SSF53300">
    <property type="entry name" value="vWA-like"/>
    <property type="match status" value="1"/>
</dbReference>
<accession>A0ABU4DRP4</accession>
<dbReference type="CDD" id="cd01462">
    <property type="entry name" value="VWA_YIEM_type"/>
    <property type="match status" value="1"/>
</dbReference>
<dbReference type="InterPro" id="IPR050458">
    <property type="entry name" value="LolB"/>
</dbReference>
<dbReference type="Pfam" id="PF05762">
    <property type="entry name" value="VWA_CoxE"/>
    <property type="match status" value="1"/>
</dbReference>
<dbReference type="Gene3D" id="3.40.50.410">
    <property type="entry name" value="von Willebrand factor, type A domain"/>
    <property type="match status" value="1"/>
</dbReference>
<dbReference type="PANTHER" id="PTHR30634:SF16">
    <property type="entry name" value="OUTER-MEMBRANE LIPOPROTEIN LOLB"/>
    <property type="match status" value="1"/>
</dbReference>
<proteinExistence type="predicted"/>
<sequence length="404" mass="43353">MLNSPEHSPALNAHPERLRRWRLVLGGGEADGVSMGEGGQELGLSIEDRRMDDALGGLYDAPSGSRRGGLGASAPKVARWLADLREFFPSDVVRVMQEDAIERLNLMQLLFEPEMLENVEADVNLVGTLLTLKGVMPAKAKDAARAVVCKVVDDLTKRLEEPTRAAVTGSLNRAERNFRPRGPEIDWNATIRANLKSYLPEKRTIIPERLIGYGRKRRSLRDIVLCLDQSGSMASSVVYAGVFGAVLASLPAVSTRVVVFDTEVADLSENLSDPVDVLYGIQLGGGTDINRALAYCQGIIQRPEQTILVLISDLYEGGNEREMLARARTLKDSGVNMIALLALSDDGAPGYDHGVARAYAGMGIPAFACTPDHFPGLMAAAMRGDDVAAWAGTQGIVTKGGAAG</sequence>
<comment type="caution">
    <text evidence="2">The sequence shown here is derived from an EMBL/GenBank/DDBJ whole genome shotgun (WGS) entry which is preliminary data.</text>
</comment>
<dbReference type="InterPro" id="IPR036465">
    <property type="entry name" value="vWFA_dom_sf"/>
</dbReference>
<reference evidence="2 3" key="1">
    <citation type="submission" date="2022-11" db="EMBL/GenBank/DDBJ databases">
        <title>Deinococcus ZS9-10, Low Temperature and Draught-tolerating, UV-resistant Bacteria from Continental Antarctica.</title>
        <authorList>
            <person name="Cheng L."/>
        </authorList>
    </citation>
    <scope>NUCLEOTIDE SEQUENCE [LARGE SCALE GENOMIC DNA]</scope>
    <source>
        <strain evidence="2 3">ZS9-10</strain>
    </source>
</reference>
<gene>
    <name evidence="2" type="ORF">ORD21_10980</name>
</gene>
<organism evidence="2 3">
    <name type="scientific">Deinococcus arenicola</name>
    <dbReference type="NCBI Taxonomy" id="2994950"/>
    <lineage>
        <taxon>Bacteria</taxon>
        <taxon>Thermotogati</taxon>
        <taxon>Deinococcota</taxon>
        <taxon>Deinococci</taxon>
        <taxon>Deinococcales</taxon>
        <taxon>Deinococcaceae</taxon>
        <taxon>Deinococcus</taxon>
    </lineage>
</organism>